<dbReference type="PANTHER" id="PTHR12709:SF4">
    <property type="entry name" value="DNA-DIRECTED RNA POLYMERASE II SUBUNIT RPB7"/>
    <property type="match status" value="1"/>
</dbReference>
<feature type="domain" description="RNA polymerase Rpb7-like N-terminal" evidence="6">
    <location>
        <begin position="12"/>
        <end position="49"/>
    </location>
</feature>
<evidence type="ECO:0000256" key="1">
    <source>
        <dbReference type="ARBA" id="ARBA00004123"/>
    </source>
</evidence>
<dbReference type="InterPro" id="IPR005576">
    <property type="entry name" value="Rpb7-like_N"/>
</dbReference>
<dbReference type="Proteomes" id="UP000664859">
    <property type="component" value="Unassembled WGS sequence"/>
</dbReference>
<gene>
    <name evidence="7" type="ORF">JKP88DRAFT_269964</name>
</gene>
<dbReference type="AlphaFoldDB" id="A0A835YX29"/>
<accession>A0A835YX29</accession>
<comment type="subcellular location">
    <subcellularLocation>
        <location evidence="1">Nucleus</location>
    </subcellularLocation>
</comment>
<dbReference type="FunFam" id="2.40.50.140:FF:000043">
    <property type="entry name" value="DNA-directed RNA polymerase II subunit RPB7"/>
    <property type="match status" value="1"/>
</dbReference>
<evidence type="ECO:0000256" key="2">
    <source>
        <dbReference type="ARBA" id="ARBA00009307"/>
    </source>
</evidence>
<dbReference type="OrthoDB" id="1162399at2759"/>
<dbReference type="InterPro" id="IPR045113">
    <property type="entry name" value="Rpb7-like"/>
</dbReference>
<keyword evidence="4" id="KW-0804">Transcription</keyword>
<dbReference type="GO" id="GO:0031369">
    <property type="term" value="F:translation initiation factor binding"/>
    <property type="evidence" value="ECO:0007669"/>
    <property type="project" value="TreeGrafter"/>
</dbReference>
<dbReference type="EMBL" id="JAFCMP010000257">
    <property type="protein sequence ID" value="KAG5182308.1"/>
    <property type="molecule type" value="Genomic_DNA"/>
</dbReference>
<evidence type="ECO:0000256" key="3">
    <source>
        <dbReference type="ARBA" id="ARBA00022478"/>
    </source>
</evidence>
<dbReference type="GO" id="GO:0000932">
    <property type="term" value="C:P-body"/>
    <property type="evidence" value="ECO:0007669"/>
    <property type="project" value="TreeGrafter"/>
</dbReference>
<dbReference type="GO" id="GO:0045948">
    <property type="term" value="P:positive regulation of translational initiation"/>
    <property type="evidence" value="ECO:0007669"/>
    <property type="project" value="TreeGrafter"/>
</dbReference>
<dbReference type="PANTHER" id="PTHR12709">
    <property type="entry name" value="DNA-DIRECTED RNA POLYMERASE II, III"/>
    <property type="match status" value="1"/>
</dbReference>
<keyword evidence="3" id="KW-0240">DNA-directed RNA polymerase</keyword>
<comment type="similarity">
    <text evidence="2">Belongs to the eukaryotic RPB7/RPC8 RNA polymerase subunit family.</text>
</comment>
<reference evidence="7" key="1">
    <citation type="submission" date="2021-02" db="EMBL/GenBank/DDBJ databases">
        <title>First Annotated Genome of the Yellow-green Alga Tribonema minus.</title>
        <authorList>
            <person name="Mahan K.M."/>
        </authorList>
    </citation>
    <scope>NUCLEOTIDE SEQUENCE</scope>
    <source>
        <strain evidence="7">UTEX B ZZ1240</strain>
    </source>
</reference>
<dbReference type="Pfam" id="PF03876">
    <property type="entry name" value="SHS2_Rpb7-N"/>
    <property type="match status" value="1"/>
</dbReference>
<proteinExistence type="inferred from homology"/>
<evidence type="ECO:0000259" key="5">
    <source>
        <dbReference type="Pfam" id="PF00575"/>
    </source>
</evidence>
<dbReference type="Gene3D" id="2.40.50.140">
    <property type="entry name" value="Nucleic acid-binding proteins"/>
    <property type="match status" value="1"/>
</dbReference>
<dbReference type="InterPro" id="IPR003029">
    <property type="entry name" value="S1_domain"/>
</dbReference>
<evidence type="ECO:0000313" key="8">
    <source>
        <dbReference type="Proteomes" id="UP000664859"/>
    </source>
</evidence>
<dbReference type="Gene3D" id="3.30.1490.120">
    <property type="entry name" value="RNA polymerase Rpb7-like, N-terminal domain"/>
    <property type="match status" value="1"/>
</dbReference>
<dbReference type="Pfam" id="PF00575">
    <property type="entry name" value="S1"/>
    <property type="match status" value="1"/>
</dbReference>
<protein>
    <recommendedName>
        <fullName evidence="9">DNA-directed RNA polymerase II subunit RPB7</fullName>
    </recommendedName>
</protein>
<evidence type="ECO:0000256" key="4">
    <source>
        <dbReference type="ARBA" id="ARBA00023163"/>
    </source>
</evidence>
<dbReference type="GO" id="GO:0003697">
    <property type="term" value="F:single-stranded DNA binding"/>
    <property type="evidence" value="ECO:0007669"/>
    <property type="project" value="TreeGrafter"/>
</dbReference>
<dbReference type="GO" id="GO:0060213">
    <property type="term" value="P:positive regulation of nuclear-transcribed mRNA poly(A) tail shortening"/>
    <property type="evidence" value="ECO:0007669"/>
    <property type="project" value="TreeGrafter"/>
</dbReference>
<dbReference type="GO" id="GO:0005665">
    <property type="term" value="C:RNA polymerase II, core complex"/>
    <property type="evidence" value="ECO:0007669"/>
    <property type="project" value="TreeGrafter"/>
</dbReference>
<name>A0A835YX29_9STRA</name>
<dbReference type="SUPFAM" id="SSF88798">
    <property type="entry name" value="N-terminal, heterodimerisation domain of RBP7 (RpoE)"/>
    <property type="match status" value="1"/>
</dbReference>
<feature type="domain" description="S1 motif" evidence="5">
    <location>
        <begin position="83"/>
        <end position="159"/>
    </location>
</feature>
<dbReference type="SUPFAM" id="SSF50249">
    <property type="entry name" value="Nucleic acid-binding proteins"/>
    <property type="match status" value="1"/>
</dbReference>
<dbReference type="GO" id="GO:0003727">
    <property type="term" value="F:single-stranded RNA binding"/>
    <property type="evidence" value="ECO:0007669"/>
    <property type="project" value="TreeGrafter"/>
</dbReference>
<sequence>MFYLKTLKKDLLLEPQFFGPNLHEVVGRLLLEQVEGMSLGNDGFVISVFSQNSANTSMEMGTIEYDTGAANIICTYEAICFRPFRNEVLDATVSNVTDLGFFAEVGPLEIFVSRFNMPEDIANTGYDSVGDMWVSEDKEVEIKKGCGVRLRIIGITVEAELKAVGSMKDDYLGLVSAATI</sequence>
<keyword evidence="8" id="KW-1185">Reference proteome</keyword>
<dbReference type="InterPro" id="IPR036898">
    <property type="entry name" value="RNA_pol_Rpb7-like_N_sf"/>
</dbReference>
<dbReference type="GO" id="GO:0006367">
    <property type="term" value="P:transcription initiation at RNA polymerase II promoter"/>
    <property type="evidence" value="ECO:0007669"/>
    <property type="project" value="TreeGrafter"/>
</dbReference>
<comment type="caution">
    <text evidence="7">The sequence shown here is derived from an EMBL/GenBank/DDBJ whole genome shotgun (WGS) entry which is preliminary data.</text>
</comment>
<evidence type="ECO:0000259" key="6">
    <source>
        <dbReference type="Pfam" id="PF03876"/>
    </source>
</evidence>
<dbReference type="InterPro" id="IPR012340">
    <property type="entry name" value="NA-bd_OB-fold"/>
</dbReference>
<evidence type="ECO:0000313" key="7">
    <source>
        <dbReference type="EMBL" id="KAG5182308.1"/>
    </source>
</evidence>
<evidence type="ECO:0008006" key="9">
    <source>
        <dbReference type="Google" id="ProtNLM"/>
    </source>
</evidence>
<organism evidence="7 8">
    <name type="scientific">Tribonema minus</name>
    <dbReference type="NCBI Taxonomy" id="303371"/>
    <lineage>
        <taxon>Eukaryota</taxon>
        <taxon>Sar</taxon>
        <taxon>Stramenopiles</taxon>
        <taxon>Ochrophyta</taxon>
        <taxon>PX clade</taxon>
        <taxon>Xanthophyceae</taxon>
        <taxon>Tribonematales</taxon>
        <taxon>Tribonemataceae</taxon>
        <taxon>Tribonema</taxon>
    </lineage>
</organism>